<name>A0A8S9KKB2_BRACR</name>
<dbReference type="AlphaFoldDB" id="A0A8S9KKB2"/>
<reference evidence="1" key="1">
    <citation type="submission" date="2019-12" db="EMBL/GenBank/DDBJ databases">
        <title>Genome sequencing and annotation of Brassica cretica.</title>
        <authorList>
            <person name="Studholme D.J."/>
            <person name="Sarris P.F."/>
        </authorList>
    </citation>
    <scope>NUCLEOTIDE SEQUENCE</scope>
    <source>
        <strain evidence="1">PFS-102/07</strain>
        <tissue evidence="1">Leaf</tissue>
    </source>
</reference>
<protein>
    <submittedName>
        <fullName evidence="1">Uncharacterized protein</fullName>
    </submittedName>
</protein>
<accession>A0A8S9KKB2</accession>
<sequence>MPELLFLKLLCAVPRKLCIKSYYILPQLFNGFPFLRSRNGKSAEFVKYSAPTAVWVRVHDSDNSDNLDLLNKQRLTLIERVTSPSAQ</sequence>
<gene>
    <name evidence="1" type="ORF">F2Q70_00042661</name>
</gene>
<comment type="caution">
    <text evidence="1">The sequence shown here is derived from an EMBL/GenBank/DDBJ whole genome shotgun (WGS) entry which is preliminary data.</text>
</comment>
<evidence type="ECO:0000313" key="1">
    <source>
        <dbReference type="EMBL" id="KAF2594028.1"/>
    </source>
</evidence>
<dbReference type="EMBL" id="QGKY02000164">
    <property type="protein sequence ID" value="KAF2594028.1"/>
    <property type="molecule type" value="Genomic_DNA"/>
</dbReference>
<organism evidence="1">
    <name type="scientific">Brassica cretica</name>
    <name type="common">Mustard</name>
    <dbReference type="NCBI Taxonomy" id="69181"/>
    <lineage>
        <taxon>Eukaryota</taxon>
        <taxon>Viridiplantae</taxon>
        <taxon>Streptophyta</taxon>
        <taxon>Embryophyta</taxon>
        <taxon>Tracheophyta</taxon>
        <taxon>Spermatophyta</taxon>
        <taxon>Magnoliopsida</taxon>
        <taxon>eudicotyledons</taxon>
        <taxon>Gunneridae</taxon>
        <taxon>Pentapetalae</taxon>
        <taxon>rosids</taxon>
        <taxon>malvids</taxon>
        <taxon>Brassicales</taxon>
        <taxon>Brassicaceae</taxon>
        <taxon>Brassiceae</taxon>
        <taxon>Brassica</taxon>
    </lineage>
</organism>
<proteinExistence type="predicted"/>